<comment type="caution">
    <text evidence="6">The sequence shown here is derived from an EMBL/GenBank/DDBJ whole genome shotgun (WGS) entry which is preliminary data.</text>
</comment>
<dbReference type="InterPro" id="IPR011989">
    <property type="entry name" value="ARM-like"/>
</dbReference>
<reference evidence="6 7" key="1">
    <citation type="submission" date="2017-04" db="EMBL/GenBank/DDBJ databases">
        <title>Genome sequencing of [Candida] sorbophila.</title>
        <authorList>
            <person name="Ahn J.O."/>
        </authorList>
    </citation>
    <scope>NUCLEOTIDE SEQUENCE [LARGE SCALE GENOMIC DNA]</scope>
    <source>
        <strain evidence="6 7">DS02</strain>
    </source>
</reference>
<dbReference type="PANTHER" id="PTHR14387">
    <property type="entry name" value="THADA/DEATH RECEPTOR INTERACTING PROTEIN"/>
    <property type="match status" value="1"/>
</dbReference>
<dbReference type="Pfam" id="PF25150">
    <property type="entry name" value="TPR_Trm732"/>
    <property type="match status" value="1"/>
</dbReference>
<evidence type="ECO:0000313" key="6">
    <source>
        <dbReference type="EMBL" id="PRT56228.1"/>
    </source>
</evidence>
<name>A0A2T0FMK4_9ASCO</name>
<dbReference type="InterPro" id="IPR056843">
    <property type="entry name" value="THADA-like_TPR"/>
</dbReference>
<protein>
    <submittedName>
        <fullName evidence="6">Uncharacterized protein</fullName>
    </submittedName>
</protein>
<dbReference type="GeneID" id="36517596"/>
<feature type="domain" description="tRNA (32-2'-O)-methyltransferase regulator THADA-like TPR repeats region" evidence="4">
    <location>
        <begin position="189"/>
        <end position="435"/>
    </location>
</feature>
<dbReference type="InterPro" id="IPR056842">
    <property type="entry name" value="THADA-like_TPR_C"/>
</dbReference>
<dbReference type="InterPro" id="IPR016024">
    <property type="entry name" value="ARM-type_fold"/>
</dbReference>
<comment type="similarity">
    <text evidence="1">Belongs to the THADA family.</text>
</comment>
<dbReference type="SUPFAM" id="SSF48371">
    <property type="entry name" value="ARM repeat"/>
    <property type="match status" value="2"/>
</dbReference>
<accession>A0A2T0FMK4</accession>
<feature type="domain" description="DUF2428" evidence="3">
    <location>
        <begin position="551"/>
        <end position="786"/>
    </location>
</feature>
<dbReference type="RefSeq" id="XP_024666173.1">
    <property type="nucleotide sequence ID" value="XM_024810405.1"/>
</dbReference>
<evidence type="ECO:0000259" key="3">
    <source>
        <dbReference type="Pfam" id="PF10350"/>
    </source>
</evidence>
<evidence type="ECO:0000313" key="7">
    <source>
        <dbReference type="Proteomes" id="UP000238350"/>
    </source>
</evidence>
<dbReference type="Pfam" id="PF26523">
    <property type="entry name" value="Trm732_C"/>
    <property type="match status" value="1"/>
</dbReference>
<dbReference type="Gene3D" id="1.25.10.10">
    <property type="entry name" value="Leucine-rich Repeat Variant"/>
    <property type="match status" value="1"/>
</dbReference>
<dbReference type="PANTHER" id="PTHR14387:SF0">
    <property type="entry name" value="DUF2428 DOMAIN-CONTAINING PROTEIN"/>
    <property type="match status" value="1"/>
</dbReference>
<sequence length="1280" mass="143309">MDLRQALVGTPINDLDHSWLFVNYQNVLDLLRTATISGRTAAADTVSVWIQRCLQINDPGAAVQVVSLESLTEIYYFICDNWNDATPALSNALRDLFKKLLSLKTRLYPENSAESWVRYIAAFPSSNKALYYVIEPLAKFLPNPYSWGLEQGFYNRAFALMSTLEHANPVGKALASLLHFHKGTDRNQWVREWSQYVYRSLKSPSRTNVLIYFLPLILRGQPLEVFDAFYGGIPDPSLEDATGCLKVAHELDLDISRYMDSSMTECLHHASRSLRVEVLSLLTISKQTSRPVPRSTYEAIKQNSDALLCEADPKFRNQVYGLLRQFVFRVRGSTYGIVRDFKGEGEPTEVTEAKEFFGWLPSYMSELLQPGTPYRGLVTAFQYLELLAVSGLDKRVDSKHFEASPVPFAFSVDIFDRDLVRDLINNIPNDYQDIRRAAAKLIEMAPTPVPFLENNEQVDKIAAFAEPLIAGVRGRQGDGGARVAQLVYRSYDDLGSQNYLNKLLESTEQKVSMAVNDLKSAVEDHGVHGYFQSLALIAETERYKQTASKETITRMLECAAQIWVATRDVLTNGAPEGNIPMPSDAGFEEGLSSKYGALGQVILSYSWRAVRESANLLMVLMPVLEVEQLKPLGELLIEQLTSIRHRGAFMSITGPLQACCSRCYAVPTLQSLPLEWLETHLQEILIHTKLITRRSAGLPLLVTSILVSHPKPLEPAVDRVMDRLFEIANIPIPISTEESKLDLPQVHAFNCIKATLWESLLTKPTARHVERALVLAIMAFTSPVWAIRNCGVMLFSTLHNRLFGVRVASMSARVFFTRFKSIRRLLYDHLNVYVASASSADLETVYPILSLLLRLESVGNYDGLVDFEAPIYKLLSSAIWKIREMAAWVFAAIIQPNNTVKSALELIDACTVQNQNLLHGHAMALNSLKVDTTNQEILTKLRQRAGELYFNNKSPETRVEVFKLLEKFGMKPKFVWAEASPYLSPSENVLKGLIAAREMKDGVDDDVVAQFLASDVDDVHFSVLDELRHVSAKLYAPLLGLLGRTKNPFVKVACLDAISKKDEGNFGDLSYLLDEKEAQSVREKALESLGKFAATAADAERDQWLNAVCDFAQDDSPSAARLSALVSCQSFLSKKPEMDENFKDSLFYQIYMLLSDDEEMLRDRAGQVASEIVGASTAWEPRYCEARLVELISPGFRAKQRKGLAPIGEQVSAALETDETLFVVEKANLYRDETRLVKQLGSGEKCAIPDRLAQLDLDSPLGWSTNAEISLLMARLGYAR</sequence>
<dbReference type="Pfam" id="PF10350">
    <property type="entry name" value="DUF2428"/>
    <property type="match status" value="1"/>
</dbReference>
<dbReference type="EMBL" id="NDIQ01000022">
    <property type="protein sequence ID" value="PRT56228.1"/>
    <property type="molecule type" value="Genomic_DNA"/>
</dbReference>
<dbReference type="InterPro" id="IPR019442">
    <property type="entry name" value="THADA/TRM732_DUF2428"/>
</dbReference>
<evidence type="ECO:0000256" key="1">
    <source>
        <dbReference type="ARBA" id="ARBA00010409"/>
    </source>
</evidence>
<evidence type="ECO:0000256" key="2">
    <source>
        <dbReference type="ARBA" id="ARBA00022694"/>
    </source>
</evidence>
<organism evidence="6 7">
    <name type="scientific">Wickerhamiella sorbophila</name>
    <dbReference type="NCBI Taxonomy" id="45607"/>
    <lineage>
        <taxon>Eukaryota</taxon>
        <taxon>Fungi</taxon>
        <taxon>Dikarya</taxon>
        <taxon>Ascomycota</taxon>
        <taxon>Saccharomycotina</taxon>
        <taxon>Dipodascomycetes</taxon>
        <taxon>Dipodascales</taxon>
        <taxon>Trichomonascaceae</taxon>
        <taxon>Wickerhamiella</taxon>
    </lineage>
</organism>
<keyword evidence="7" id="KW-1185">Reference proteome</keyword>
<evidence type="ECO:0000259" key="4">
    <source>
        <dbReference type="Pfam" id="PF25150"/>
    </source>
</evidence>
<dbReference type="AlphaFoldDB" id="A0A2T0FMK4"/>
<keyword evidence="2" id="KW-0819">tRNA processing</keyword>
<dbReference type="OrthoDB" id="73997at2759"/>
<evidence type="ECO:0000259" key="5">
    <source>
        <dbReference type="Pfam" id="PF25151"/>
    </source>
</evidence>
<dbReference type="InterPro" id="IPR051954">
    <property type="entry name" value="tRNA_methyltransferase_THADA"/>
</dbReference>
<gene>
    <name evidence="6" type="ORF">B9G98_03848</name>
</gene>
<proteinExistence type="inferred from homology"/>
<dbReference type="Proteomes" id="UP000238350">
    <property type="component" value="Unassembled WGS sequence"/>
</dbReference>
<dbReference type="GO" id="GO:0030488">
    <property type="term" value="P:tRNA methylation"/>
    <property type="evidence" value="ECO:0007669"/>
    <property type="project" value="TreeGrafter"/>
</dbReference>
<dbReference type="GO" id="GO:0005829">
    <property type="term" value="C:cytosol"/>
    <property type="evidence" value="ECO:0007669"/>
    <property type="project" value="TreeGrafter"/>
</dbReference>
<feature type="domain" description="tRNA (32-2'-O)-methyltransferase regulator THADA-like C-terminal TPR repeats region" evidence="5">
    <location>
        <begin position="788"/>
        <end position="927"/>
    </location>
</feature>
<dbReference type="STRING" id="45607.A0A2T0FMK4"/>
<dbReference type="Pfam" id="PF25151">
    <property type="entry name" value="TPR_Trm732_C"/>
    <property type="match status" value="1"/>
</dbReference>